<keyword evidence="1" id="KW-0732">Signal</keyword>
<organism evidence="2 3">
    <name type="scientific">Panagrolaimus davidi</name>
    <dbReference type="NCBI Taxonomy" id="227884"/>
    <lineage>
        <taxon>Eukaryota</taxon>
        <taxon>Metazoa</taxon>
        <taxon>Ecdysozoa</taxon>
        <taxon>Nematoda</taxon>
        <taxon>Chromadorea</taxon>
        <taxon>Rhabditida</taxon>
        <taxon>Tylenchina</taxon>
        <taxon>Panagrolaimomorpha</taxon>
        <taxon>Panagrolaimoidea</taxon>
        <taxon>Panagrolaimidae</taxon>
        <taxon>Panagrolaimus</taxon>
    </lineage>
</organism>
<dbReference type="Proteomes" id="UP000887578">
    <property type="component" value="Unplaced"/>
</dbReference>
<protein>
    <submittedName>
        <fullName evidence="3">Uncharacterized protein</fullName>
    </submittedName>
</protein>
<evidence type="ECO:0000256" key="1">
    <source>
        <dbReference type="SAM" id="SignalP"/>
    </source>
</evidence>
<dbReference type="WBParaSite" id="PDA_v2.g14239.t1">
    <property type="protein sequence ID" value="PDA_v2.g14239.t1"/>
    <property type="gene ID" value="PDA_v2.g14239"/>
</dbReference>
<evidence type="ECO:0000313" key="3">
    <source>
        <dbReference type="WBParaSite" id="PDA_v2.g14239.t1"/>
    </source>
</evidence>
<feature type="signal peptide" evidence="1">
    <location>
        <begin position="1"/>
        <end position="20"/>
    </location>
</feature>
<name>A0A914P869_9BILA</name>
<accession>A0A914P869</accession>
<dbReference type="AlphaFoldDB" id="A0A914P869"/>
<feature type="chain" id="PRO_5037823656" evidence="1">
    <location>
        <begin position="21"/>
        <end position="87"/>
    </location>
</feature>
<reference evidence="3" key="1">
    <citation type="submission" date="2022-11" db="UniProtKB">
        <authorList>
            <consortium name="WormBaseParasite"/>
        </authorList>
    </citation>
    <scope>IDENTIFICATION</scope>
</reference>
<sequence>MNAKLLIFVALFAILVSALAFDKSNENSGGDNQKNLISSNGADWIQDKRRNKPCKSLPGCFQFMCNRCCGSCNAADCVTAMCMLCCG</sequence>
<evidence type="ECO:0000313" key="2">
    <source>
        <dbReference type="Proteomes" id="UP000887578"/>
    </source>
</evidence>
<keyword evidence="2" id="KW-1185">Reference proteome</keyword>
<proteinExistence type="predicted"/>